<reference evidence="4" key="1">
    <citation type="journal article" date="2019" name="Int. J. Syst. Evol. Microbiol.">
        <title>The Global Catalogue of Microorganisms (GCM) 10K type strain sequencing project: providing services to taxonomists for standard genome sequencing and annotation.</title>
        <authorList>
            <consortium name="The Broad Institute Genomics Platform"/>
            <consortium name="The Broad Institute Genome Sequencing Center for Infectious Disease"/>
            <person name="Wu L."/>
            <person name="Ma J."/>
        </authorList>
    </citation>
    <scope>NUCLEOTIDE SEQUENCE [LARGE SCALE GENOMIC DNA]</scope>
    <source>
        <strain evidence="4">JCM 15442</strain>
    </source>
</reference>
<dbReference type="InterPro" id="IPR041489">
    <property type="entry name" value="PDZ_6"/>
</dbReference>
<dbReference type="PROSITE" id="PS50106">
    <property type="entry name" value="PDZ"/>
    <property type="match status" value="1"/>
</dbReference>
<accession>A0ABQ2GDM7</accession>
<dbReference type="SUPFAM" id="SSF50156">
    <property type="entry name" value="PDZ domain-like"/>
    <property type="match status" value="1"/>
</dbReference>
<evidence type="ECO:0000313" key="4">
    <source>
        <dbReference type="Proteomes" id="UP000639973"/>
    </source>
</evidence>
<dbReference type="RefSeq" id="WP_188972937.1">
    <property type="nucleotide sequence ID" value="NZ_BMOL01000014.1"/>
</dbReference>
<evidence type="ECO:0000259" key="2">
    <source>
        <dbReference type="PROSITE" id="PS50106"/>
    </source>
</evidence>
<dbReference type="InterPro" id="IPR001478">
    <property type="entry name" value="PDZ"/>
</dbReference>
<keyword evidence="4" id="KW-1185">Reference proteome</keyword>
<dbReference type="Gene3D" id="2.30.42.10">
    <property type="match status" value="1"/>
</dbReference>
<proteinExistence type="predicted"/>
<feature type="chain" id="PRO_5046808153" description="PDZ domain-containing protein" evidence="1">
    <location>
        <begin position="20"/>
        <end position="300"/>
    </location>
</feature>
<comment type="caution">
    <text evidence="3">The sequence shown here is derived from an EMBL/GenBank/DDBJ whole genome shotgun (WGS) entry which is preliminary data.</text>
</comment>
<dbReference type="EMBL" id="BMOL01000014">
    <property type="protein sequence ID" value="GGL87981.1"/>
    <property type="molecule type" value="Genomic_DNA"/>
</dbReference>
<feature type="signal peptide" evidence="1">
    <location>
        <begin position="1"/>
        <end position="19"/>
    </location>
</feature>
<dbReference type="SMART" id="SM00228">
    <property type="entry name" value="PDZ"/>
    <property type="match status" value="1"/>
</dbReference>
<gene>
    <name evidence="3" type="ORF">GCM10010840_27550</name>
</gene>
<dbReference type="Proteomes" id="UP000639973">
    <property type="component" value="Unassembled WGS sequence"/>
</dbReference>
<dbReference type="Pfam" id="PF17820">
    <property type="entry name" value="PDZ_6"/>
    <property type="match status" value="1"/>
</dbReference>
<keyword evidence="1" id="KW-0732">Signal</keyword>
<dbReference type="CDD" id="cd06782">
    <property type="entry name" value="cpPDZ_CPP-like"/>
    <property type="match status" value="1"/>
</dbReference>
<feature type="domain" description="PDZ" evidence="2">
    <location>
        <begin position="211"/>
        <end position="282"/>
    </location>
</feature>
<sequence length="300" mass="31794">MKRLLAGITLALLSFPALAAPVRGTLTGRIVDWPGGRAELSIETETGELLVTGSVDAGGTFSVPLPTRVPEAIGLPPISGLFARPSNYDRGCQGEGTATPTTGHFKFFQLVVRRGAERLGDITLKSSARLGPFTRAVDAPLMYFDTSTSLQGTVECVDQNMRETLSGTFGAGWHLAPRRVETVTPEGGERARLTAGVLPSGLAWRLYQEYGGVGMMFQPGPAGETVVDIVRSDLPAARAGLQSGDVLLTLEGRSLEGVPFAQVLSRIRGQAGTAITLGVRRNGQAAPLTFKLVRELVRLP</sequence>
<evidence type="ECO:0000256" key="1">
    <source>
        <dbReference type="SAM" id="SignalP"/>
    </source>
</evidence>
<dbReference type="InterPro" id="IPR036034">
    <property type="entry name" value="PDZ_sf"/>
</dbReference>
<organism evidence="3 4">
    <name type="scientific">Deinococcus aerolatus</name>
    <dbReference type="NCBI Taxonomy" id="522487"/>
    <lineage>
        <taxon>Bacteria</taxon>
        <taxon>Thermotogati</taxon>
        <taxon>Deinococcota</taxon>
        <taxon>Deinococci</taxon>
        <taxon>Deinococcales</taxon>
        <taxon>Deinococcaceae</taxon>
        <taxon>Deinococcus</taxon>
    </lineage>
</organism>
<evidence type="ECO:0000313" key="3">
    <source>
        <dbReference type="EMBL" id="GGL87981.1"/>
    </source>
</evidence>
<protein>
    <recommendedName>
        <fullName evidence="2">PDZ domain-containing protein</fullName>
    </recommendedName>
</protein>
<name>A0ABQ2GDM7_9DEIO</name>